<evidence type="ECO:0000313" key="3">
    <source>
        <dbReference type="EMBL" id="PRP74145.1"/>
    </source>
</evidence>
<keyword evidence="2" id="KW-0472">Membrane</keyword>
<feature type="transmembrane region" description="Helical" evidence="2">
    <location>
        <begin position="91"/>
        <end position="112"/>
    </location>
</feature>
<reference evidence="3 4" key="1">
    <citation type="journal article" date="2018" name="Genome Biol. Evol.">
        <title>Multiple Roots of Fruiting Body Formation in Amoebozoa.</title>
        <authorList>
            <person name="Hillmann F."/>
            <person name="Forbes G."/>
            <person name="Novohradska S."/>
            <person name="Ferling I."/>
            <person name="Riege K."/>
            <person name="Groth M."/>
            <person name="Westermann M."/>
            <person name="Marz M."/>
            <person name="Spaller T."/>
            <person name="Winckler T."/>
            <person name="Schaap P."/>
            <person name="Glockner G."/>
        </authorList>
    </citation>
    <scope>NUCLEOTIDE SEQUENCE [LARGE SCALE GENOMIC DNA]</scope>
    <source>
        <strain evidence="3 4">Jena</strain>
    </source>
</reference>
<evidence type="ECO:0000313" key="4">
    <source>
        <dbReference type="Proteomes" id="UP000241769"/>
    </source>
</evidence>
<accession>A0A2P6MR17</accession>
<dbReference type="AlphaFoldDB" id="A0A2P6MR17"/>
<protein>
    <submittedName>
        <fullName evidence="3">Uncharacterized protein</fullName>
    </submittedName>
</protein>
<keyword evidence="2" id="KW-0812">Transmembrane</keyword>
<dbReference type="Proteomes" id="UP000241769">
    <property type="component" value="Unassembled WGS sequence"/>
</dbReference>
<keyword evidence="4" id="KW-1185">Reference proteome</keyword>
<dbReference type="EMBL" id="MDYQ01000497">
    <property type="protein sequence ID" value="PRP74145.1"/>
    <property type="molecule type" value="Genomic_DNA"/>
</dbReference>
<name>A0A2P6MR17_9EUKA</name>
<comment type="caution">
    <text evidence="3">The sequence shown here is derived from an EMBL/GenBank/DDBJ whole genome shotgun (WGS) entry which is preliminary data.</text>
</comment>
<evidence type="ECO:0000256" key="2">
    <source>
        <dbReference type="SAM" id="Phobius"/>
    </source>
</evidence>
<organism evidence="3 4">
    <name type="scientific">Planoprotostelium fungivorum</name>
    <dbReference type="NCBI Taxonomy" id="1890364"/>
    <lineage>
        <taxon>Eukaryota</taxon>
        <taxon>Amoebozoa</taxon>
        <taxon>Evosea</taxon>
        <taxon>Variosea</taxon>
        <taxon>Cavosteliida</taxon>
        <taxon>Cavosteliaceae</taxon>
        <taxon>Planoprotostelium</taxon>
    </lineage>
</organism>
<evidence type="ECO:0000256" key="1">
    <source>
        <dbReference type="SAM" id="MobiDB-lite"/>
    </source>
</evidence>
<dbReference type="InParanoid" id="A0A2P6MR17"/>
<feature type="region of interest" description="Disordered" evidence="1">
    <location>
        <begin position="26"/>
        <end position="65"/>
    </location>
</feature>
<feature type="compositionally biased region" description="Basic and acidic residues" evidence="1">
    <location>
        <begin position="48"/>
        <end position="65"/>
    </location>
</feature>
<keyword evidence="2" id="KW-1133">Transmembrane helix</keyword>
<gene>
    <name evidence="3" type="ORF">PROFUN_06470</name>
</gene>
<proteinExistence type="predicted"/>
<sequence>MSTNEEIQAQIQQLEKSLALLKQKVDTDKQQEEDVKNQDSTIRRRIKEKNEGKDTSEIEDVTKERSRGPVIVPRASEGSWFWRNRYEPPTLGAALLRGLLLIIVFLILHYLWQYFIFDPIFRPPPKINYDKILKDMCPDGAENCNFNLKKDWKEQIAKTLNGG</sequence>
<feature type="compositionally biased region" description="Basic and acidic residues" evidence="1">
    <location>
        <begin position="26"/>
        <end position="37"/>
    </location>
</feature>